<feature type="transmembrane region" description="Helical" evidence="6">
    <location>
        <begin position="41"/>
        <end position="61"/>
    </location>
</feature>
<feature type="transmembrane region" description="Helical" evidence="6">
    <location>
        <begin position="140"/>
        <end position="160"/>
    </location>
</feature>
<dbReference type="Pfam" id="PF13000">
    <property type="entry name" value="Acatn"/>
    <property type="match status" value="3"/>
</dbReference>
<evidence type="ECO:0000313" key="7">
    <source>
        <dbReference type="Proteomes" id="UP000694846"/>
    </source>
</evidence>
<dbReference type="Gene3D" id="1.20.1250.20">
    <property type="entry name" value="MFS general substrate transporter like domains"/>
    <property type="match status" value="1"/>
</dbReference>
<dbReference type="RefSeq" id="XP_025413128.1">
    <property type="nucleotide sequence ID" value="XM_025557343.1"/>
</dbReference>
<accession>A0A8B8FRM5</accession>
<keyword evidence="3 6" id="KW-1133">Transmembrane helix</keyword>
<dbReference type="PANTHER" id="PTHR12778:SF9">
    <property type="entry name" value="ACETYL-COENZYME A TRANSPORTER 1"/>
    <property type="match status" value="1"/>
</dbReference>
<keyword evidence="2 6" id="KW-0812">Transmembrane</keyword>
<sequence length="545" mass="61825">MKGEKEMEVTGVDDKGRPNRNVENPERTRVKPNLKGDMLNVALLVLLYTLQGIPIGISSAIRTYVQNKKVSYGQQAKFSMVDLPYSLKLLLAPLIDTLYSRQFGKRKTWLVPIQCCLGLALIFVGSNINEWLLDNNVEMTTLTCVFFCVNVLASTQDIIIDGWSLTLLRRENVPYASTCNTSGQTLGIALGYMFFILFESEEFCNKWLRFTDQKGGIITMKGYLYFWGIIFCVVAVLITIFKKEKLDPSDTFVGKTKICDTYQLLWKILHLPTIQKFTIVMLTYEVAFSSLGTYVSNPKFMEYGVEKEGIVVVDMTLIPIKIITPLIIARFTTGPRPLEIFYKTVPYRLIMGIMSAVLVYYTHSFINDKSNNGYLNFFLIYELHRVLRLMLSVFIYLGVQAFFLRISDPRIGGTYMALLNTVWYLGVAMARTIALGMLNVLTIKRCSTDESNLCWTKAAVEDCELHSGGDCITVIDGYFVEVFICTISGVIWYLTLRRILKNLQSTETDEWQVNNVRLAIADKNNGSDTCCKLPDIVDCNSPKSN</sequence>
<feature type="transmembrane region" description="Helical" evidence="6">
    <location>
        <begin position="310"/>
        <end position="333"/>
    </location>
</feature>
<comment type="subcellular location">
    <subcellularLocation>
        <location evidence="1">Membrane</location>
        <topology evidence="1">Multi-pass membrane protein</topology>
    </subcellularLocation>
</comment>
<dbReference type="RefSeq" id="XP_025413127.1">
    <property type="nucleotide sequence ID" value="XM_025557342.1"/>
</dbReference>
<dbReference type="GO" id="GO:0035348">
    <property type="term" value="P:acetyl-CoA transmembrane transport"/>
    <property type="evidence" value="ECO:0007669"/>
    <property type="project" value="InterPro"/>
</dbReference>
<keyword evidence="4 6" id="KW-0472">Membrane</keyword>
<feature type="transmembrane region" description="Helical" evidence="6">
    <location>
        <begin position="345"/>
        <end position="366"/>
    </location>
</feature>
<evidence type="ECO:0000256" key="6">
    <source>
        <dbReference type="SAM" id="Phobius"/>
    </source>
</evidence>
<feature type="transmembrane region" description="Helical" evidence="6">
    <location>
        <begin position="416"/>
        <end position="438"/>
    </location>
</feature>
<dbReference type="RefSeq" id="XP_025413126.1">
    <property type="nucleotide sequence ID" value="XM_025557341.1"/>
</dbReference>
<proteinExistence type="predicted"/>
<reference evidence="8 9" key="1">
    <citation type="submission" date="2025-04" db="UniProtKB">
        <authorList>
            <consortium name="RefSeq"/>
        </authorList>
    </citation>
    <scope>IDENTIFICATION</scope>
    <source>
        <tissue evidence="8 9">Whole body</tissue>
    </source>
</reference>
<evidence type="ECO:0000256" key="4">
    <source>
        <dbReference type="ARBA" id="ARBA00023136"/>
    </source>
</evidence>
<dbReference type="InterPro" id="IPR036259">
    <property type="entry name" value="MFS_trans_sf"/>
</dbReference>
<dbReference type="InterPro" id="IPR004752">
    <property type="entry name" value="AmpG_permease/AT-1"/>
</dbReference>
<dbReference type="Proteomes" id="UP000694846">
    <property type="component" value="Unplaced"/>
</dbReference>
<keyword evidence="7" id="KW-1185">Reference proteome</keyword>
<dbReference type="PANTHER" id="PTHR12778">
    <property type="entry name" value="SOLUTE CARRIER FAMILY 33 ACETYL-COA TRANSPORTER -RELATED"/>
    <property type="match status" value="1"/>
</dbReference>
<dbReference type="GO" id="GO:0016020">
    <property type="term" value="C:membrane"/>
    <property type="evidence" value="ECO:0007669"/>
    <property type="project" value="UniProtKB-SubCell"/>
</dbReference>
<evidence type="ECO:0000256" key="1">
    <source>
        <dbReference type="ARBA" id="ARBA00004141"/>
    </source>
</evidence>
<name>A0A8B8FRM5_9HEMI</name>
<dbReference type="InterPro" id="IPR024371">
    <property type="entry name" value="AcetylCoA_trans_1-like"/>
</dbReference>
<dbReference type="OrthoDB" id="6415790at2759"/>
<dbReference type="GeneID" id="112685447"/>
<evidence type="ECO:0000313" key="9">
    <source>
        <dbReference type="RefSeq" id="XP_025413127.1"/>
    </source>
</evidence>
<evidence type="ECO:0000256" key="5">
    <source>
        <dbReference type="SAM" id="MobiDB-lite"/>
    </source>
</evidence>
<gene>
    <name evidence="8 9 10" type="primary">LOC112685447</name>
</gene>
<feature type="compositionally biased region" description="Basic and acidic residues" evidence="5">
    <location>
        <begin position="1"/>
        <end position="17"/>
    </location>
</feature>
<feature type="transmembrane region" description="Helical" evidence="6">
    <location>
        <begin position="386"/>
        <end position="404"/>
    </location>
</feature>
<dbReference type="SUPFAM" id="SSF103473">
    <property type="entry name" value="MFS general substrate transporter"/>
    <property type="match status" value="1"/>
</dbReference>
<evidence type="ECO:0000313" key="8">
    <source>
        <dbReference type="RefSeq" id="XP_025413126.1"/>
    </source>
</evidence>
<evidence type="ECO:0000256" key="2">
    <source>
        <dbReference type="ARBA" id="ARBA00022692"/>
    </source>
</evidence>
<feature type="transmembrane region" description="Helical" evidence="6">
    <location>
        <begin position="478"/>
        <end position="496"/>
    </location>
</feature>
<feature type="transmembrane region" description="Helical" evidence="6">
    <location>
        <begin position="223"/>
        <end position="241"/>
    </location>
</feature>
<organism evidence="7 10">
    <name type="scientific">Sipha flava</name>
    <name type="common">yellow sugarcane aphid</name>
    <dbReference type="NCBI Taxonomy" id="143950"/>
    <lineage>
        <taxon>Eukaryota</taxon>
        <taxon>Metazoa</taxon>
        <taxon>Ecdysozoa</taxon>
        <taxon>Arthropoda</taxon>
        <taxon>Hexapoda</taxon>
        <taxon>Insecta</taxon>
        <taxon>Pterygota</taxon>
        <taxon>Neoptera</taxon>
        <taxon>Paraneoptera</taxon>
        <taxon>Hemiptera</taxon>
        <taxon>Sternorrhyncha</taxon>
        <taxon>Aphidomorpha</taxon>
        <taxon>Aphidoidea</taxon>
        <taxon>Aphididae</taxon>
        <taxon>Sipha</taxon>
    </lineage>
</organism>
<evidence type="ECO:0000313" key="10">
    <source>
        <dbReference type="RefSeq" id="XP_025413128.1"/>
    </source>
</evidence>
<dbReference type="GO" id="GO:0008521">
    <property type="term" value="F:acetyl-CoA transmembrane transporter activity"/>
    <property type="evidence" value="ECO:0007669"/>
    <property type="project" value="InterPro"/>
</dbReference>
<dbReference type="AlphaFoldDB" id="A0A8B8FRM5"/>
<protein>
    <submittedName>
        <fullName evidence="8 9">Acetyl-coenzyme A transporter 1-like</fullName>
    </submittedName>
</protein>
<feature type="region of interest" description="Disordered" evidence="5">
    <location>
        <begin position="1"/>
        <end position="30"/>
    </location>
</feature>
<evidence type="ECO:0000256" key="3">
    <source>
        <dbReference type="ARBA" id="ARBA00022989"/>
    </source>
</evidence>
<feature type="transmembrane region" description="Helical" evidence="6">
    <location>
        <begin position="109"/>
        <end position="128"/>
    </location>
</feature>